<sequence>MSIRRIVPNTASDHPAQNKEFYTSFLGLDIAMKREEIIIFAEPGSPTTQISLIRPQTDIPHPDVSIEVDNVDAMFERAVNQGREVIYPITDEPWGVRRFFVEDPNGTVINILSHL</sequence>
<reference evidence="2 3" key="1">
    <citation type="submission" date="2021-03" db="EMBL/GenBank/DDBJ databases">
        <title>Aliifodinibius sp. nov., a new bacterium isolated from saline soil.</title>
        <authorList>
            <person name="Galisteo C."/>
            <person name="De La Haba R."/>
            <person name="Sanchez-Porro C."/>
            <person name="Ventosa A."/>
        </authorList>
    </citation>
    <scope>NUCLEOTIDE SEQUENCE [LARGE SCALE GENOMIC DNA]</scope>
    <source>
        <strain evidence="2 3">1BSP15-2V2</strain>
    </source>
</reference>
<dbReference type="Gene3D" id="3.10.180.10">
    <property type="entry name" value="2,3-Dihydroxybiphenyl 1,2-Dioxygenase, domain 1"/>
    <property type="match status" value="1"/>
</dbReference>
<protein>
    <submittedName>
        <fullName evidence="2">VOC family protein</fullName>
    </submittedName>
</protein>
<dbReference type="Proteomes" id="UP001207918">
    <property type="component" value="Unassembled WGS sequence"/>
</dbReference>
<dbReference type="PROSITE" id="PS51819">
    <property type="entry name" value="VOC"/>
    <property type="match status" value="1"/>
</dbReference>
<dbReference type="SUPFAM" id="SSF54593">
    <property type="entry name" value="Glyoxalase/Bleomycin resistance protein/Dihydroxybiphenyl dioxygenase"/>
    <property type="match status" value="1"/>
</dbReference>
<evidence type="ECO:0000313" key="3">
    <source>
        <dbReference type="Proteomes" id="UP001207918"/>
    </source>
</evidence>
<feature type="domain" description="VOC" evidence="1">
    <location>
        <begin position="2"/>
        <end position="114"/>
    </location>
</feature>
<proteinExistence type="predicted"/>
<dbReference type="InterPro" id="IPR004360">
    <property type="entry name" value="Glyas_Fos-R_dOase_dom"/>
</dbReference>
<evidence type="ECO:0000259" key="1">
    <source>
        <dbReference type="PROSITE" id="PS51819"/>
    </source>
</evidence>
<dbReference type="Pfam" id="PF00903">
    <property type="entry name" value="Glyoxalase"/>
    <property type="match status" value="1"/>
</dbReference>
<gene>
    <name evidence="2" type="ORF">J6I44_01430</name>
</gene>
<name>A0ABT3PHU4_9BACT</name>
<organism evidence="2 3">
    <name type="scientific">Fodinibius salsisoli</name>
    <dbReference type="NCBI Taxonomy" id="2820877"/>
    <lineage>
        <taxon>Bacteria</taxon>
        <taxon>Pseudomonadati</taxon>
        <taxon>Balneolota</taxon>
        <taxon>Balneolia</taxon>
        <taxon>Balneolales</taxon>
        <taxon>Balneolaceae</taxon>
        <taxon>Fodinibius</taxon>
    </lineage>
</organism>
<dbReference type="RefSeq" id="WP_265764155.1">
    <property type="nucleotide sequence ID" value="NZ_JAGGJA010000001.1"/>
</dbReference>
<dbReference type="InterPro" id="IPR029068">
    <property type="entry name" value="Glyas_Bleomycin-R_OHBP_Dase"/>
</dbReference>
<comment type="caution">
    <text evidence="2">The sequence shown here is derived from an EMBL/GenBank/DDBJ whole genome shotgun (WGS) entry which is preliminary data.</text>
</comment>
<dbReference type="EMBL" id="JAGGJA010000001">
    <property type="protein sequence ID" value="MCW9705491.1"/>
    <property type="molecule type" value="Genomic_DNA"/>
</dbReference>
<keyword evidence="3" id="KW-1185">Reference proteome</keyword>
<evidence type="ECO:0000313" key="2">
    <source>
        <dbReference type="EMBL" id="MCW9705491.1"/>
    </source>
</evidence>
<accession>A0ABT3PHU4</accession>
<dbReference type="InterPro" id="IPR037523">
    <property type="entry name" value="VOC_core"/>
</dbReference>